<evidence type="ECO:0000313" key="2">
    <source>
        <dbReference type="Proteomes" id="UP001175227"/>
    </source>
</evidence>
<gene>
    <name evidence="1" type="ORF">IW261DRAFT_1567757</name>
</gene>
<reference evidence="1" key="1">
    <citation type="submission" date="2023-06" db="EMBL/GenBank/DDBJ databases">
        <authorList>
            <consortium name="Lawrence Berkeley National Laboratory"/>
            <person name="Ahrendt S."/>
            <person name="Sahu N."/>
            <person name="Indic B."/>
            <person name="Wong-Bajracharya J."/>
            <person name="Merenyi Z."/>
            <person name="Ke H.-M."/>
            <person name="Monk M."/>
            <person name="Kocsube S."/>
            <person name="Drula E."/>
            <person name="Lipzen A."/>
            <person name="Balint B."/>
            <person name="Henrissat B."/>
            <person name="Andreopoulos B."/>
            <person name="Martin F.M."/>
            <person name="Harder C.B."/>
            <person name="Rigling D."/>
            <person name="Ford K.L."/>
            <person name="Foster G.D."/>
            <person name="Pangilinan J."/>
            <person name="Papanicolaou A."/>
            <person name="Barry K."/>
            <person name="LaButti K."/>
            <person name="Viragh M."/>
            <person name="Koriabine M."/>
            <person name="Yan M."/>
            <person name="Riley R."/>
            <person name="Champramary S."/>
            <person name="Plett K.L."/>
            <person name="Tsai I.J."/>
            <person name="Slot J."/>
            <person name="Sipos G."/>
            <person name="Plett J."/>
            <person name="Nagy L.G."/>
            <person name="Grigoriev I.V."/>
        </authorList>
    </citation>
    <scope>NUCLEOTIDE SEQUENCE</scope>
    <source>
        <strain evidence="1">ICMP 16352</strain>
    </source>
</reference>
<proteinExistence type="predicted"/>
<name>A0AA39U139_9AGAR</name>
<organism evidence="1 2">
    <name type="scientific">Armillaria novae-zelandiae</name>
    <dbReference type="NCBI Taxonomy" id="153914"/>
    <lineage>
        <taxon>Eukaryota</taxon>
        <taxon>Fungi</taxon>
        <taxon>Dikarya</taxon>
        <taxon>Basidiomycota</taxon>
        <taxon>Agaricomycotina</taxon>
        <taxon>Agaricomycetes</taxon>
        <taxon>Agaricomycetidae</taxon>
        <taxon>Agaricales</taxon>
        <taxon>Marasmiineae</taxon>
        <taxon>Physalacriaceae</taxon>
        <taxon>Armillaria</taxon>
    </lineage>
</organism>
<dbReference type="InterPro" id="IPR041078">
    <property type="entry name" value="Plavaka"/>
</dbReference>
<evidence type="ECO:0000313" key="1">
    <source>
        <dbReference type="EMBL" id="KAK0475362.1"/>
    </source>
</evidence>
<protein>
    <submittedName>
        <fullName evidence="1">Uncharacterized protein</fullName>
    </submittedName>
</protein>
<accession>A0AA39U139</accession>
<dbReference type="Pfam" id="PF18759">
    <property type="entry name" value="Plavaka"/>
    <property type="match status" value="1"/>
</dbReference>
<comment type="caution">
    <text evidence="1">The sequence shown here is derived from an EMBL/GenBank/DDBJ whole genome shotgun (WGS) entry which is preliminary data.</text>
</comment>
<dbReference type="EMBL" id="JAUEPR010000023">
    <property type="protein sequence ID" value="KAK0475362.1"/>
    <property type="molecule type" value="Genomic_DNA"/>
</dbReference>
<sequence>MPFAFLAIPKSDRKYDNDIQFCNFKRKLYHASLAAILHLLKLGMTIPVVQCCPDGHYQRILYDLAAYIADYPEQVLLAGVVSGWCVKCTALASDLDMPAGEHMEMLQEEFKEDSGLLWDNYGIDDEILPFTSEFPQADIHEMLTSDLLHQIIKGSFKDHLVEWVGEYLEMTVGATQAKEIMDDIDQRIAATPPFPGLQRFPHGRHFKQWTGDDSKALMKVYLAAIADYVDDDITHSFAAFLDFCYLVRQSDIDENMLLLISEAFDHFRHYHQIFVTTGVRDDFNLPCQHAMIHYIQHIIEFGVPNGLCLSITESHHITAVKKPWRRSNRYKVLSQMLLTNQQLDKLNALHSDLVQHGIISPTHALLPDPFEVGDEDSGAIDDEHILAQVYQAQK</sequence>
<dbReference type="AlphaFoldDB" id="A0AA39U139"/>
<dbReference type="Proteomes" id="UP001175227">
    <property type="component" value="Unassembled WGS sequence"/>
</dbReference>
<keyword evidence="2" id="KW-1185">Reference proteome</keyword>